<dbReference type="SUPFAM" id="SSF55781">
    <property type="entry name" value="GAF domain-like"/>
    <property type="match status" value="1"/>
</dbReference>
<dbReference type="Proteomes" id="UP000315440">
    <property type="component" value="Unassembled WGS sequence"/>
</dbReference>
<comment type="caution">
    <text evidence="4">The sequence shown here is derived from an EMBL/GenBank/DDBJ whole genome shotgun (WGS) entry which is preliminary data.</text>
</comment>
<dbReference type="PANTHER" id="PTHR43156">
    <property type="entry name" value="STAGE II SPORULATION PROTEIN E-RELATED"/>
    <property type="match status" value="1"/>
</dbReference>
<accession>A0A5C5ZLN5</accession>
<dbReference type="SMART" id="SM00065">
    <property type="entry name" value="GAF"/>
    <property type="match status" value="1"/>
</dbReference>
<dbReference type="Gene3D" id="3.60.40.10">
    <property type="entry name" value="PPM-type phosphatase domain"/>
    <property type="match status" value="1"/>
</dbReference>
<dbReference type="GO" id="GO:0016791">
    <property type="term" value="F:phosphatase activity"/>
    <property type="evidence" value="ECO:0007669"/>
    <property type="project" value="TreeGrafter"/>
</dbReference>
<dbReference type="InterPro" id="IPR029016">
    <property type="entry name" value="GAF-like_dom_sf"/>
</dbReference>
<gene>
    <name evidence="4" type="ORF">Mal64_15570</name>
</gene>
<dbReference type="RefSeq" id="WP_146398828.1">
    <property type="nucleotide sequence ID" value="NZ_SJPQ01000002.1"/>
</dbReference>
<dbReference type="Pfam" id="PF07228">
    <property type="entry name" value="SpoIIE"/>
    <property type="match status" value="1"/>
</dbReference>
<keyword evidence="5" id="KW-1185">Reference proteome</keyword>
<evidence type="ECO:0000256" key="2">
    <source>
        <dbReference type="SAM" id="MobiDB-lite"/>
    </source>
</evidence>
<organism evidence="4 5">
    <name type="scientific">Pseudobythopirellula maris</name>
    <dbReference type="NCBI Taxonomy" id="2527991"/>
    <lineage>
        <taxon>Bacteria</taxon>
        <taxon>Pseudomonadati</taxon>
        <taxon>Planctomycetota</taxon>
        <taxon>Planctomycetia</taxon>
        <taxon>Pirellulales</taxon>
        <taxon>Lacipirellulaceae</taxon>
        <taxon>Pseudobythopirellula</taxon>
    </lineage>
</organism>
<keyword evidence="1" id="KW-0378">Hydrolase</keyword>
<evidence type="ECO:0000313" key="5">
    <source>
        <dbReference type="Proteomes" id="UP000315440"/>
    </source>
</evidence>
<dbReference type="Pfam" id="PF13185">
    <property type="entry name" value="GAF_2"/>
    <property type="match status" value="1"/>
</dbReference>
<feature type="region of interest" description="Disordered" evidence="2">
    <location>
        <begin position="185"/>
        <end position="227"/>
    </location>
</feature>
<evidence type="ECO:0000313" key="4">
    <source>
        <dbReference type="EMBL" id="TWT88085.1"/>
    </source>
</evidence>
<sequence>MQTTTTQFDPPTILLPATAAGPIETDPPIRVPAIEPKQPVLSALMEQRLGMVLRGAAEGFACHAAEMWLLDDTTQSLRLATRSGPAQWPRRPRPIEGAEADLAAMAGGAVVLESEPEIADWRLPLDCGAVVCLPIASDTTIHGAMWVYSQQEREFADHEVQLLEIVAGRLAVEIERERLLGQAAASKRAERQAEEKEDHHKKLPAQARQPQPEPKVSAPSADSVSMATELPSVTPSFEELELAGWTDPLVPASLHDWQVLADGRLLALAASVVDAPGVATESAVLAIQAARVATRALASGALDAGELLTRVSQTVCQSTSGGEGVAMALALVDPELAEASVALAGDAVALRVRASRGAQRGGELPPLGWDPTAVYDSESFELAIHERLVLLSGDPQLSSPEALKKLRRAFLDCSADDHRAMTARDCVGVVRAAKRRWLQTAVTLRRR</sequence>
<dbReference type="EMBL" id="SJPQ01000002">
    <property type="protein sequence ID" value="TWT88085.1"/>
    <property type="molecule type" value="Genomic_DNA"/>
</dbReference>
<feature type="domain" description="GAF" evidence="3">
    <location>
        <begin position="44"/>
        <end position="184"/>
    </location>
</feature>
<dbReference type="InterPro" id="IPR052016">
    <property type="entry name" value="Bact_Sigma-Reg"/>
</dbReference>
<evidence type="ECO:0000256" key="1">
    <source>
        <dbReference type="ARBA" id="ARBA00022801"/>
    </source>
</evidence>
<feature type="region of interest" description="Disordered" evidence="2">
    <location>
        <begin position="1"/>
        <end position="26"/>
    </location>
</feature>
<dbReference type="AlphaFoldDB" id="A0A5C5ZLN5"/>
<reference evidence="4 5" key="1">
    <citation type="submission" date="2019-02" db="EMBL/GenBank/DDBJ databases">
        <title>Deep-cultivation of Planctomycetes and their phenomic and genomic characterization uncovers novel biology.</title>
        <authorList>
            <person name="Wiegand S."/>
            <person name="Jogler M."/>
            <person name="Boedeker C."/>
            <person name="Pinto D."/>
            <person name="Vollmers J."/>
            <person name="Rivas-Marin E."/>
            <person name="Kohn T."/>
            <person name="Peeters S.H."/>
            <person name="Heuer A."/>
            <person name="Rast P."/>
            <person name="Oberbeckmann S."/>
            <person name="Bunk B."/>
            <person name="Jeske O."/>
            <person name="Meyerdierks A."/>
            <person name="Storesund J.E."/>
            <person name="Kallscheuer N."/>
            <person name="Luecker S."/>
            <person name="Lage O.M."/>
            <person name="Pohl T."/>
            <person name="Merkel B.J."/>
            <person name="Hornburger P."/>
            <person name="Mueller R.-W."/>
            <person name="Bruemmer F."/>
            <person name="Labrenz M."/>
            <person name="Spormann A.M."/>
            <person name="Op Den Camp H."/>
            <person name="Overmann J."/>
            <person name="Amann R."/>
            <person name="Jetten M.S.M."/>
            <person name="Mascher T."/>
            <person name="Medema M.H."/>
            <person name="Devos D.P."/>
            <person name="Kaster A.-K."/>
            <person name="Ovreas L."/>
            <person name="Rohde M."/>
            <person name="Galperin M.Y."/>
            <person name="Jogler C."/>
        </authorList>
    </citation>
    <scope>NUCLEOTIDE SEQUENCE [LARGE SCALE GENOMIC DNA]</scope>
    <source>
        <strain evidence="4 5">Mal64</strain>
    </source>
</reference>
<evidence type="ECO:0000259" key="3">
    <source>
        <dbReference type="SMART" id="SM00065"/>
    </source>
</evidence>
<dbReference type="PANTHER" id="PTHR43156:SF2">
    <property type="entry name" value="STAGE II SPORULATION PROTEIN E"/>
    <property type="match status" value="1"/>
</dbReference>
<feature type="compositionally biased region" description="Basic and acidic residues" evidence="2">
    <location>
        <begin position="187"/>
        <end position="200"/>
    </location>
</feature>
<proteinExistence type="predicted"/>
<dbReference type="InterPro" id="IPR001932">
    <property type="entry name" value="PPM-type_phosphatase-like_dom"/>
</dbReference>
<dbReference type="InterPro" id="IPR036457">
    <property type="entry name" value="PPM-type-like_dom_sf"/>
</dbReference>
<dbReference type="Gene3D" id="3.30.450.40">
    <property type="match status" value="1"/>
</dbReference>
<name>A0A5C5ZLN5_9BACT</name>
<protein>
    <submittedName>
        <fullName evidence="4">Stage II sporulation protein E (SpoIIE)</fullName>
    </submittedName>
</protein>
<dbReference type="OrthoDB" id="250169at2"/>
<dbReference type="InterPro" id="IPR003018">
    <property type="entry name" value="GAF"/>
</dbReference>